<keyword evidence="7" id="KW-1185">Reference proteome</keyword>
<dbReference type="Proteomes" id="UP000541109">
    <property type="component" value="Unassembled WGS sequence"/>
</dbReference>
<evidence type="ECO:0000256" key="4">
    <source>
        <dbReference type="ARBA" id="ARBA00023163"/>
    </source>
</evidence>
<evidence type="ECO:0000256" key="1">
    <source>
        <dbReference type="ARBA" id="ARBA00009437"/>
    </source>
</evidence>
<dbReference type="CDD" id="cd05466">
    <property type="entry name" value="PBP2_LTTR_substrate"/>
    <property type="match status" value="1"/>
</dbReference>
<name>A0A839AD76_9HYPH</name>
<keyword evidence="4" id="KW-0804">Transcription</keyword>
<reference evidence="6 7" key="1">
    <citation type="submission" date="2020-07" db="EMBL/GenBank/DDBJ databases">
        <title>Stappia sp., F7233, whole genome shotgun sequencing project.</title>
        <authorList>
            <person name="Jiang S."/>
            <person name="Liu Z.W."/>
            <person name="Du Z.J."/>
        </authorList>
    </citation>
    <scope>NUCLEOTIDE SEQUENCE [LARGE SCALE GENOMIC DNA]</scope>
    <source>
        <strain evidence="6 7">F7233</strain>
    </source>
</reference>
<protein>
    <submittedName>
        <fullName evidence="6">LysR family transcriptional regulator</fullName>
    </submittedName>
</protein>
<comment type="caution">
    <text evidence="6">The sequence shown here is derived from an EMBL/GenBank/DDBJ whole genome shotgun (WGS) entry which is preliminary data.</text>
</comment>
<dbReference type="AlphaFoldDB" id="A0A839AD76"/>
<evidence type="ECO:0000259" key="5">
    <source>
        <dbReference type="PROSITE" id="PS50931"/>
    </source>
</evidence>
<dbReference type="SUPFAM" id="SSF46785">
    <property type="entry name" value="Winged helix' DNA-binding domain"/>
    <property type="match status" value="1"/>
</dbReference>
<organism evidence="6 7">
    <name type="scientific">Stappia albiluteola</name>
    <dbReference type="NCBI Taxonomy" id="2758565"/>
    <lineage>
        <taxon>Bacteria</taxon>
        <taxon>Pseudomonadati</taxon>
        <taxon>Pseudomonadota</taxon>
        <taxon>Alphaproteobacteria</taxon>
        <taxon>Hyphomicrobiales</taxon>
        <taxon>Stappiaceae</taxon>
        <taxon>Stappia</taxon>
    </lineage>
</organism>
<dbReference type="InterPro" id="IPR000847">
    <property type="entry name" value="LysR_HTH_N"/>
</dbReference>
<comment type="similarity">
    <text evidence="1">Belongs to the LysR transcriptional regulatory family.</text>
</comment>
<dbReference type="RefSeq" id="WP_182164170.1">
    <property type="nucleotide sequence ID" value="NZ_JACFXV010000046.1"/>
</dbReference>
<dbReference type="InterPro" id="IPR036390">
    <property type="entry name" value="WH_DNA-bd_sf"/>
</dbReference>
<dbReference type="EMBL" id="JACFXV010000046">
    <property type="protein sequence ID" value="MBA5777096.1"/>
    <property type="molecule type" value="Genomic_DNA"/>
</dbReference>
<dbReference type="PANTHER" id="PTHR30346">
    <property type="entry name" value="TRANSCRIPTIONAL DUAL REGULATOR HCAR-RELATED"/>
    <property type="match status" value="1"/>
</dbReference>
<dbReference type="PANTHER" id="PTHR30346:SF28">
    <property type="entry name" value="HTH-TYPE TRANSCRIPTIONAL REGULATOR CYNR"/>
    <property type="match status" value="1"/>
</dbReference>
<accession>A0A839AD76</accession>
<evidence type="ECO:0000256" key="2">
    <source>
        <dbReference type="ARBA" id="ARBA00023015"/>
    </source>
</evidence>
<proteinExistence type="inferred from homology"/>
<dbReference type="PRINTS" id="PR00039">
    <property type="entry name" value="HTHLYSR"/>
</dbReference>
<dbReference type="Gene3D" id="3.40.190.10">
    <property type="entry name" value="Periplasmic binding protein-like II"/>
    <property type="match status" value="2"/>
</dbReference>
<dbReference type="Pfam" id="PF00126">
    <property type="entry name" value="HTH_1"/>
    <property type="match status" value="1"/>
</dbReference>
<dbReference type="GO" id="GO:0003677">
    <property type="term" value="F:DNA binding"/>
    <property type="evidence" value="ECO:0007669"/>
    <property type="project" value="UniProtKB-KW"/>
</dbReference>
<dbReference type="Pfam" id="PF03466">
    <property type="entry name" value="LysR_substrate"/>
    <property type="match status" value="1"/>
</dbReference>
<evidence type="ECO:0000256" key="3">
    <source>
        <dbReference type="ARBA" id="ARBA00023125"/>
    </source>
</evidence>
<evidence type="ECO:0000313" key="6">
    <source>
        <dbReference type="EMBL" id="MBA5777096.1"/>
    </source>
</evidence>
<dbReference type="FunFam" id="1.10.10.10:FF:000001">
    <property type="entry name" value="LysR family transcriptional regulator"/>
    <property type="match status" value="1"/>
</dbReference>
<gene>
    <name evidence="6" type="ORF">H2509_08130</name>
</gene>
<sequence length="307" mass="34829">MELHEIRYFLALCETLNFTRAAEACNVTQPALTRAIKSLEDKLGGRLIHRERGNTHLTELGRMMQPYFGEIFSQMEEARRRAQSFVKLKEATLTVGLMCTIGPSKLIDLFGAFNEHYQGVELYLRDGAASQLEEQLIRGEIDLAIYCKPQMTNDALHMLPLFSERFVIGLSPNHPLARLSEIKISDLEGHDYLSRINCEYRDYIRDFREELGVSVRRPYASERDDWIQSMVLAGLGFTVIPEYAVTLPGLTTRPFVDPEFVRRVGLVTVRGRPHSPAVGAFVHECRRYPWAAKMCCGMPESAVVTAA</sequence>
<dbReference type="SUPFAM" id="SSF53850">
    <property type="entry name" value="Periplasmic binding protein-like II"/>
    <property type="match status" value="1"/>
</dbReference>
<dbReference type="GO" id="GO:0032993">
    <property type="term" value="C:protein-DNA complex"/>
    <property type="evidence" value="ECO:0007669"/>
    <property type="project" value="TreeGrafter"/>
</dbReference>
<evidence type="ECO:0000313" key="7">
    <source>
        <dbReference type="Proteomes" id="UP000541109"/>
    </source>
</evidence>
<dbReference type="PROSITE" id="PS50931">
    <property type="entry name" value="HTH_LYSR"/>
    <property type="match status" value="1"/>
</dbReference>
<dbReference type="InterPro" id="IPR005119">
    <property type="entry name" value="LysR_subst-bd"/>
</dbReference>
<keyword evidence="2" id="KW-0805">Transcription regulation</keyword>
<feature type="domain" description="HTH lysR-type" evidence="5">
    <location>
        <begin position="1"/>
        <end position="58"/>
    </location>
</feature>
<dbReference type="GO" id="GO:0003700">
    <property type="term" value="F:DNA-binding transcription factor activity"/>
    <property type="evidence" value="ECO:0007669"/>
    <property type="project" value="InterPro"/>
</dbReference>
<dbReference type="InterPro" id="IPR036388">
    <property type="entry name" value="WH-like_DNA-bd_sf"/>
</dbReference>
<dbReference type="Gene3D" id="1.10.10.10">
    <property type="entry name" value="Winged helix-like DNA-binding domain superfamily/Winged helix DNA-binding domain"/>
    <property type="match status" value="1"/>
</dbReference>
<keyword evidence="3" id="KW-0238">DNA-binding</keyword>